<dbReference type="InterPro" id="IPR016032">
    <property type="entry name" value="Sig_transdc_resp-reg_C-effctor"/>
</dbReference>
<protein>
    <submittedName>
        <fullName evidence="6">Helix-turn-helix transcriptional regulator</fullName>
    </submittedName>
</protein>
<dbReference type="PANTHER" id="PTHR44688">
    <property type="entry name" value="DNA-BINDING TRANSCRIPTIONAL ACTIVATOR DEVR_DOSR"/>
    <property type="match status" value="1"/>
</dbReference>
<dbReference type="PANTHER" id="PTHR44688:SF25">
    <property type="entry name" value="HTH LUXR-TYPE DOMAIN-CONTAINING PROTEIN"/>
    <property type="match status" value="1"/>
</dbReference>
<dbReference type="Gene3D" id="1.10.10.10">
    <property type="entry name" value="Winged helix-like DNA-binding domain superfamily/Winged helix DNA-binding domain"/>
    <property type="match status" value="1"/>
</dbReference>
<feature type="compositionally biased region" description="Basic and acidic residues" evidence="4">
    <location>
        <begin position="220"/>
        <end position="232"/>
    </location>
</feature>
<keyword evidence="3" id="KW-0804">Transcription</keyword>
<dbReference type="GO" id="GO:0003677">
    <property type="term" value="F:DNA binding"/>
    <property type="evidence" value="ECO:0007669"/>
    <property type="project" value="UniProtKB-KW"/>
</dbReference>
<evidence type="ECO:0000256" key="4">
    <source>
        <dbReference type="SAM" id="MobiDB-lite"/>
    </source>
</evidence>
<dbReference type="Pfam" id="PF00196">
    <property type="entry name" value="GerE"/>
    <property type="match status" value="1"/>
</dbReference>
<dbReference type="GO" id="GO:0006355">
    <property type="term" value="P:regulation of DNA-templated transcription"/>
    <property type="evidence" value="ECO:0007669"/>
    <property type="project" value="InterPro"/>
</dbReference>
<sequence length="232" mass="26173">MDQQSLVMLVTSSSPQTQLFIDYLGQQLNCPIVLVSPGSTQRAITGRTVVLLDIDYLDEGIIQEWHSLSSENPENITLAAFNLRNEDHAVEVLSAVNLQGVFYHSDSLAMICKGLNALMANDLWMSRSLMTRMIQFFRRQQLNSYRPACGLTQRELEIIAMLGTGASNTRIAEQLFVSEHTVKSHLYNIFRKIEVHNRVQAVNWARQHLGAPPPLTSSRHQPDKQATKLIET</sequence>
<keyword evidence="7" id="KW-1185">Reference proteome</keyword>
<dbReference type="InterPro" id="IPR000792">
    <property type="entry name" value="Tscrpt_reg_LuxR_C"/>
</dbReference>
<dbReference type="PROSITE" id="PS00622">
    <property type="entry name" value="HTH_LUXR_1"/>
    <property type="match status" value="1"/>
</dbReference>
<keyword evidence="2" id="KW-0238">DNA-binding</keyword>
<evidence type="ECO:0000259" key="5">
    <source>
        <dbReference type="PROSITE" id="PS50043"/>
    </source>
</evidence>
<dbReference type="Gene3D" id="3.40.50.2300">
    <property type="match status" value="1"/>
</dbReference>
<feature type="domain" description="HTH luxR-type" evidence="5">
    <location>
        <begin position="144"/>
        <end position="209"/>
    </location>
</feature>
<dbReference type="CDD" id="cd06170">
    <property type="entry name" value="LuxR_C_like"/>
    <property type="match status" value="1"/>
</dbReference>
<dbReference type="EMBL" id="PNRG01000013">
    <property type="protein sequence ID" value="PMR80779.1"/>
    <property type="molecule type" value="Genomic_DNA"/>
</dbReference>
<name>A0A2N7UK53_9GAMM</name>
<accession>A0A2N7UK53</accession>
<dbReference type="SUPFAM" id="SSF46894">
    <property type="entry name" value="C-terminal effector domain of the bipartite response regulators"/>
    <property type="match status" value="1"/>
</dbReference>
<dbReference type="PROSITE" id="PS50043">
    <property type="entry name" value="HTH_LUXR_2"/>
    <property type="match status" value="1"/>
</dbReference>
<dbReference type="AlphaFoldDB" id="A0A2N7UK53"/>
<dbReference type="FunFam" id="1.10.10.10:FF:000153">
    <property type="entry name" value="LuxR family transcriptional regulator"/>
    <property type="match status" value="1"/>
</dbReference>
<dbReference type="OrthoDB" id="561214at2"/>
<dbReference type="PRINTS" id="PR00038">
    <property type="entry name" value="HTHLUXR"/>
</dbReference>
<dbReference type="SMART" id="SM00421">
    <property type="entry name" value="HTH_LUXR"/>
    <property type="match status" value="1"/>
</dbReference>
<evidence type="ECO:0000313" key="7">
    <source>
        <dbReference type="Proteomes" id="UP000235547"/>
    </source>
</evidence>
<evidence type="ECO:0000256" key="3">
    <source>
        <dbReference type="ARBA" id="ARBA00023163"/>
    </source>
</evidence>
<comment type="caution">
    <text evidence="6">The sequence shown here is derived from an EMBL/GenBank/DDBJ whole genome shotgun (WGS) entry which is preliminary data.</text>
</comment>
<keyword evidence="1" id="KW-0805">Transcription regulation</keyword>
<reference evidence="6 7" key="1">
    <citation type="submission" date="2018-01" db="EMBL/GenBank/DDBJ databases">
        <title>Halomonas endophytica sp. nov., isolated from storage liquid in the stems of Populus euphratica.</title>
        <authorList>
            <person name="Chen C."/>
        </authorList>
    </citation>
    <scope>NUCLEOTIDE SEQUENCE [LARGE SCALE GENOMIC DNA]</scope>
    <source>
        <strain evidence="6 7">BZ-SZ-XJ27</strain>
    </source>
</reference>
<evidence type="ECO:0000256" key="2">
    <source>
        <dbReference type="ARBA" id="ARBA00023125"/>
    </source>
</evidence>
<evidence type="ECO:0000256" key="1">
    <source>
        <dbReference type="ARBA" id="ARBA00023015"/>
    </source>
</evidence>
<gene>
    <name evidence="6" type="ORF">C1H70_06840</name>
</gene>
<dbReference type="Proteomes" id="UP000235547">
    <property type="component" value="Unassembled WGS sequence"/>
</dbReference>
<evidence type="ECO:0000313" key="6">
    <source>
        <dbReference type="EMBL" id="PMR80779.1"/>
    </source>
</evidence>
<proteinExistence type="predicted"/>
<dbReference type="InterPro" id="IPR036388">
    <property type="entry name" value="WH-like_DNA-bd_sf"/>
</dbReference>
<feature type="region of interest" description="Disordered" evidence="4">
    <location>
        <begin position="210"/>
        <end position="232"/>
    </location>
</feature>
<dbReference type="RefSeq" id="WP_102587603.1">
    <property type="nucleotide sequence ID" value="NZ_BNAE01000002.1"/>
</dbReference>
<organism evidence="6 7">
    <name type="scientific">Halomonas urumqiensis</name>
    <dbReference type="NCBI Taxonomy" id="1684789"/>
    <lineage>
        <taxon>Bacteria</taxon>
        <taxon>Pseudomonadati</taxon>
        <taxon>Pseudomonadota</taxon>
        <taxon>Gammaproteobacteria</taxon>
        <taxon>Oceanospirillales</taxon>
        <taxon>Halomonadaceae</taxon>
        <taxon>Halomonas</taxon>
    </lineage>
</organism>